<dbReference type="Proteomes" id="UP001260872">
    <property type="component" value="Unassembled WGS sequence"/>
</dbReference>
<name>A0ABU1FVX5_9MICC</name>
<sequence length="306" mass="32490">MEPLSEESEPAATADASSAVPHESPERSLEHSRDEPEAESPVLHFIREHVQPRRQEFHAARPLPDARQLLHRALADHRITVRTLTVTGVDPYASSPEDLREVFEFSGHVIGGYARGVTTLVSAHSRRIIADPELLDAHLQLMDVPTALPGAEAEGTETESAEASAEDSTPGPTEERLLLEIFVVGSRAVSALACVPSYTDDDGELRLTTTPEVSASGWPEGALAIDVTEFIAEDLASLGVRAVNAVPGLRAAAVRLAVSDIEEEGDAVVVGISEDACLLPHHFPTLGPGRNVAGAIAEEILAIAAL</sequence>
<protein>
    <submittedName>
        <fullName evidence="2">Uncharacterized protein</fullName>
    </submittedName>
</protein>
<reference evidence="3" key="1">
    <citation type="submission" date="2023-07" db="EMBL/GenBank/DDBJ databases">
        <title>Description of three actinobacteria isolated from air of manufacturing shop in a pharmaceutical factory.</title>
        <authorList>
            <person name="Zhang D.-F."/>
        </authorList>
    </citation>
    <scope>NUCLEOTIDE SEQUENCE [LARGE SCALE GENOMIC DNA]</scope>
    <source>
        <strain evidence="3">CCTCC AB 207010</strain>
    </source>
</reference>
<evidence type="ECO:0000256" key="1">
    <source>
        <dbReference type="SAM" id="MobiDB-lite"/>
    </source>
</evidence>
<dbReference type="RefSeq" id="WP_310538135.1">
    <property type="nucleotide sequence ID" value="NZ_BAAAOC010000075.1"/>
</dbReference>
<evidence type="ECO:0000313" key="2">
    <source>
        <dbReference type="EMBL" id="MDR5712763.1"/>
    </source>
</evidence>
<organism evidence="2 3">
    <name type="scientific">Nesterenkonia flava</name>
    <dbReference type="NCBI Taxonomy" id="469799"/>
    <lineage>
        <taxon>Bacteria</taxon>
        <taxon>Bacillati</taxon>
        <taxon>Actinomycetota</taxon>
        <taxon>Actinomycetes</taxon>
        <taxon>Micrococcales</taxon>
        <taxon>Micrococcaceae</taxon>
        <taxon>Nesterenkonia</taxon>
    </lineage>
</organism>
<feature type="compositionally biased region" description="Basic and acidic residues" evidence="1">
    <location>
        <begin position="23"/>
        <end position="35"/>
    </location>
</feature>
<evidence type="ECO:0000313" key="3">
    <source>
        <dbReference type="Proteomes" id="UP001260872"/>
    </source>
</evidence>
<dbReference type="EMBL" id="JAVKGT010000036">
    <property type="protein sequence ID" value="MDR5712763.1"/>
    <property type="molecule type" value="Genomic_DNA"/>
</dbReference>
<feature type="region of interest" description="Disordered" evidence="1">
    <location>
        <begin position="1"/>
        <end position="39"/>
    </location>
</feature>
<accession>A0ABU1FVX5</accession>
<feature type="region of interest" description="Disordered" evidence="1">
    <location>
        <begin position="151"/>
        <end position="172"/>
    </location>
</feature>
<proteinExistence type="predicted"/>
<keyword evidence="3" id="KW-1185">Reference proteome</keyword>
<gene>
    <name evidence="2" type="ORF">RH857_11585</name>
</gene>
<comment type="caution">
    <text evidence="2">The sequence shown here is derived from an EMBL/GenBank/DDBJ whole genome shotgun (WGS) entry which is preliminary data.</text>
</comment>